<dbReference type="HOGENOM" id="CLU_022755_0_1_10"/>
<gene>
    <name evidence="4" type="ordered locus">Fluta_2750</name>
</gene>
<dbReference type="InterPro" id="IPR007963">
    <property type="entry name" value="Peptidase_M61_catalytic"/>
</dbReference>
<feature type="domain" description="PDZ" evidence="2">
    <location>
        <begin position="489"/>
        <end position="539"/>
    </location>
</feature>
<dbReference type="Proteomes" id="UP000007463">
    <property type="component" value="Chromosome"/>
</dbReference>
<sequence>MEFLILTKTHQMAQYHLAIEQANQQYIQFKVIFENVAPNAIIHLPKWRPGRYELGNFAKNVRGFKVFNQEGKTVDFQKVDLSSWEIQVKEPTTIRVEYSYYASELNAGSTYLTKEMLYSNPVNCFIYQDGKKDEACEVHLNIPSDWNIAGSMEREGNVLRAANFDELADSPFICSASLQYNQYESHGTIFHLWFQGDCIVDWSRVITDFKAFTEKQIEKFIEFPVPHYHFLFHILPYKAYHGVEHQKSTVISLGPTYDVFGVLYKELLGVSSHELYHTWNVKAIRPIEMYPYDYQRENLSKLGYLCEGVTTYMGDLMLYKSGVFDLSQYLHEFTGQLQKHFDNFGRFHYSVADSSYDTWLDGYVPGTPGRKVSIYTEGCLLAFVCDVKIREYSGNKHGLDELMKRLYFNFALAGKGVSEADYIGLLKELAGESIEELVKDYFYGTRPFEAILTEALESIGLELTHKPNQKYSAGRVGFKAMQVGPHFQVAAIYPGSPADMAGLMLNDEIIAVNDFKLVGDIDQWLTYLDNQNKRLTIIRQGKIMEFPLPEVQRSFYLEYGIQIIENPNNAQKKAFEYWGK</sequence>
<evidence type="ECO:0000313" key="4">
    <source>
        <dbReference type="EMBL" id="AEA44731.1"/>
    </source>
</evidence>
<dbReference type="SUPFAM" id="SSF50156">
    <property type="entry name" value="PDZ domain-like"/>
    <property type="match status" value="1"/>
</dbReference>
<dbReference type="Pfam" id="PF17820">
    <property type="entry name" value="PDZ_6"/>
    <property type="match status" value="1"/>
</dbReference>
<dbReference type="eggNOG" id="COG3975">
    <property type="taxonomic scope" value="Bacteria"/>
</dbReference>
<reference evidence="5" key="2">
    <citation type="submission" date="2011-02" db="EMBL/GenBank/DDBJ databases">
        <title>The complete genome of Fluviicola taffensis DSM 16823.</title>
        <authorList>
            <consortium name="US DOE Joint Genome Institute (JGI-PGF)"/>
            <person name="Lucas S."/>
            <person name="Copeland A."/>
            <person name="Lapidus A."/>
            <person name="Bruce D."/>
            <person name="Goodwin L."/>
            <person name="Pitluck S."/>
            <person name="Kyrpides N."/>
            <person name="Mavromatis K."/>
            <person name="Ivanova N."/>
            <person name="Mikhailova N."/>
            <person name="Pagani I."/>
            <person name="Chertkov O."/>
            <person name="Detter J.C."/>
            <person name="Han C."/>
            <person name="Tapia R."/>
            <person name="Land M."/>
            <person name="Hauser L."/>
            <person name="Markowitz V."/>
            <person name="Cheng J.-F."/>
            <person name="Hugenholtz P."/>
            <person name="Woyke T."/>
            <person name="Wu D."/>
            <person name="Tindall B."/>
            <person name="Pomrenke H.G."/>
            <person name="Brambilla E."/>
            <person name="Klenk H.-P."/>
            <person name="Eisen J.A."/>
        </authorList>
    </citation>
    <scope>NUCLEOTIDE SEQUENCE [LARGE SCALE GENOMIC DNA]</scope>
    <source>
        <strain evidence="5">DSM 16823 / RW262 / RW262</strain>
    </source>
</reference>
<evidence type="ECO:0000313" key="5">
    <source>
        <dbReference type="Proteomes" id="UP000007463"/>
    </source>
</evidence>
<dbReference type="InterPro" id="IPR024191">
    <property type="entry name" value="Peptidase_M61"/>
</dbReference>
<dbReference type="KEGG" id="fte:Fluta_2750"/>
<dbReference type="InterPro" id="IPR041489">
    <property type="entry name" value="PDZ_6"/>
</dbReference>
<dbReference type="STRING" id="755732.Fluta_2750"/>
<dbReference type="PIRSF" id="PIRSF016493">
    <property type="entry name" value="Glycyl_aminpptds"/>
    <property type="match status" value="1"/>
</dbReference>
<dbReference type="Gene3D" id="2.60.40.3650">
    <property type="match status" value="1"/>
</dbReference>
<dbReference type="Gene3D" id="1.10.390.10">
    <property type="entry name" value="Neutral Protease Domain 2"/>
    <property type="match status" value="1"/>
</dbReference>
<dbReference type="InterPro" id="IPR027268">
    <property type="entry name" value="Peptidase_M4/M1_CTD_sf"/>
</dbReference>
<proteinExistence type="predicted"/>
<protein>
    <submittedName>
        <fullName evidence="4">Peptidase M61 domain protein</fullName>
    </submittedName>
</protein>
<dbReference type="InterPro" id="IPR036034">
    <property type="entry name" value="PDZ_sf"/>
</dbReference>
<dbReference type="InterPro" id="IPR040756">
    <property type="entry name" value="Peptidase_M61_N"/>
</dbReference>
<dbReference type="AlphaFoldDB" id="F2IGV0"/>
<dbReference type="Gene3D" id="2.30.42.10">
    <property type="match status" value="1"/>
</dbReference>
<evidence type="ECO:0000259" key="2">
    <source>
        <dbReference type="Pfam" id="PF17820"/>
    </source>
</evidence>
<keyword evidence="5" id="KW-1185">Reference proteome</keyword>
<dbReference type="EMBL" id="CP002542">
    <property type="protein sequence ID" value="AEA44731.1"/>
    <property type="molecule type" value="Genomic_DNA"/>
</dbReference>
<accession>F2IGV0</accession>
<evidence type="ECO:0000259" key="3">
    <source>
        <dbReference type="Pfam" id="PF17899"/>
    </source>
</evidence>
<evidence type="ECO:0000259" key="1">
    <source>
        <dbReference type="Pfam" id="PF05299"/>
    </source>
</evidence>
<feature type="domain" description="Peptidase M61 catalytic" evidence="1">
    <location>
        <begin position="267"/>
        <end position="381"/>
    </location>
</feature>
<reference evidence="4 5" key="1">
    <citation type="journal article" date="2011" name="Stand. Genomic Sci.">
        <title>Complete genome sequence of the gliding freshwater bacterium Fluviicola taffensis type strain (RW262).</title>
        <authorList>
            <person name="Woyke T."/>
            <person name="Chertkov O."/>
            <person name="Lapidus A."/>
            <person name="Nolan M."/>
            <person name="Lucas S."/>
            <person name="Del Rio T.G."/>
            <person name="Tice H."/>
            <person name="Cheng J.F."/>
            <person name="Tapia R."/>
            <person name="Han C."/>
            <person name="Goodwin L."/>
            <person name="Pitluck S."/>
            <person name="Liolios K."/>
            <person name="Pagani I."/>
            <person name="Ivanova N."/>
            <person name="Huntemann M."/>
            <person name="Mavromatis K."/>
            <person name="Mikhailova N."/>
            <person name="Pati A."/>
            <person name="Chen A."/>
            <person name="Palaniappan K."/>
            <person name="Land M."/>
            <person name="Hauser L."/>
            <person name="Brambilla E.M."/>
            <person name="Rohde M."/>
            <person name="Mwirichia R."/>
            <person name="Sikorski J."/>
            <person name="Tindall B.J."/>
            <person name="Goker M."/>
            <person name="Bristow J."/>
            <person name="Eisen J.A."/>
            <person name="Markowitz V."/>
            <person name="Hugenholtz P."/>
            <person name="Klenk H.P."/>
            <person name="Kyrpides N.C."/>
        </authorList>
    </citation>
    <scope>NUCLEOTIDE SEQUENCE [LARGE SCALE GENOMIC DNA]</scope>
    <source>
        <strain evidence="5">DSM 16823 / RW262 / RW262</strain>
    </source>
</reference>
<dbReference type="Pfam" id="PF17899">
    <property type="entry name" value="Peptidase_M61_N"/>
    <property type="match status" value="1"/>
</dbReference>
<name>F2IGV0_FLUTR</name>
<feature type="domain" description="Peptidase M61 N-terminal" evidence="3">
    <location>
        <begin position="14"/>
        <end position="175"/>
    </location>
</feature>
<dbReference type="Pfam" id="PF05299">
    <property type="entry name" value="Peptidase_M61"/>
    <property type="match status" value="1"/>
</dbReference>
<organism evidence="4 5">
    <name type="scientific">Fluviicola taffensis (strain DSM 16823 / NCIMB 13979 / RW262)</name>
    <dbReference type="NCBI Taxonomy" id="755732"/>
    <lineage>
        <taxon>Bacteria</taxon>
        <taxon>Pseudomonadati</taxon>
        <taxon>Bacteroidota</taxon>
        <taxon>Flavobacteriia</taxon>
        <taxon>Flavobacteriales</taxon>
        <taxon>Crocinitomicaceae</taxon>
        <taxon>Fluviicola</taxon>
    </lineage>
</organism>